<evidence type="ECO:0000256" key="6">
    <source>
        <dbReference type="ARBA" id="ARBA00022989"/>
    </source>
</evidence>
<keyword evidence="2 8" id="KW-0813">Transport</keyword>
<keyword evidence="4 8" id="KW-0812">Transmembrane</keyword>
<keyword evidence="12" id="KW-1185">Reference proteome</keyword>
<dbReference type="InterPro" id="IPR020846">
    <property type="entry name" value="MFS_dom"/>
</dbReference>
<dbReference type="CDD" id="cd17346">
    <property type="entry name" value="MFS_DtpA_like"/>
    <property type="match status" value="1"/>
</dbReference>
<dbReference type="InterPro" id="IPR000109">
    <property type="entry name" value="POT_fam"/>
</dbReference>
<feature type="domain" description="Major facilitator superfamily (MFS) profile" evidence="10">
    <location>
        <begin position="1"/>
        <end position="256"/>
    </location>
</feature>
<evidence type="ECO:0000256" key="8">
    <source>
        <dbReference type="RuleBase" id="RU003755"/>
    </source>
</evidence>
<keyword evidence="7 9" id="KW-0472">Membrane</keyword>
<name>A0A098C301_9BACT</name>
<accession>A0A098C301</accession>
<dbReference type="PROSITE" id="PS01023">
    <property type="entry name" value="PTR2_2"/>
    <property type="match status" value="1"/>
</dbReference>
<dbReference type="InterPro" id="IPR018456">
    <property type="entry name" value="PTR2_symporter_CS"/>
</dbReference>
<evidence type="ECO:0000313" key="12">
    <source>
        <dbReference type="Proteomes" id="UP000032417"/>
    </source>
</evidence>
<feature type="transmembrane region" description="Helical" evidence="9">
    <location>
        <begin position="234"/>
        <end position="253"/>
    </location>
</feature>
<dbReference type="Pfam" id="PF00854">
    <property type="entry name" value="PTR2"/>
    <property type="match status" value="2"/>
</dbReference>
<dbReference type="Gene3D" id="1.20.1250.20">
    <property type="entry name" value="MFS general substrate transporter like domains"/>
    <property type="match status" value="2"/>
</dbReference>
<feature type="transmembrane region" description="Helical" evidence="9">
    <location>
        <begin position="105"/>
        <end position="125"/>
    </location>
</feature>
<dbReference type="InterPro" id="IPR005279">
    <property type="entry name" value="Dipep/tripep_permease"/>
</dbReference>
<feature type="transmembrane region" description="Helical" evidence="9">
    <location>
        <begin position="46"/>
        <end position="66"/>
    </location>
</feature>
<dbReference type="InterPro" id="IPR050171">
    <property type="entry name" value="MFS_Transporters"/>
</dbReference>
<keyword evidence="5" id="KW-0653">Protein transport</keyword>
<reference evidence="11 12" key="1">
    <citation type="submission" date="2014-08" db="EMBL/GenBank/DDBJ databases">
        <authorList>
            <person name="Wibberg D."/>
        </authorList>
    </citation>
    <scope>NUCLEOTIDE SEQUENCE [LARGE SCALE GENOMIC DNA]</scope>
    <source>
        <strain evidence="12">ING2-E5B</strain>
    </source>
</reference>
<keyword evidence="6 9" id="KW-1133">Transmembrane helix</keyword>
<sequence length="509" mass="56233">MFKNHPKGLLAASLANMGERFGFYTMMAILSLFIMTKFGLDETQTGIIYSIFYASIYLLALVGGLLADKTRNYKGVILTGLLLMTLGYIIIAIPTQTPVPADKFGLLLALTSFGLLVIAFGNGLFKGNLQALVGQMYDNPQYAKMRDSGFQLFYMFINIGAIFAPFLAIWVRNWWVEKNGFTYIADLPDLIHQYLGNTITPEGVNRLQQLASNVGHTDLTTFANEYLNVFTTGFHYAFAVAIFAMLISLVVFITNKNRFPDPANKKVVAENGEAVVEMDVKEVKQRLYALFAVFAVVIFFWFSFHQNGLTLTYFAKDFTNLSLIKIDLGVVTLQGAEIFQSINPFFVVFLTPIIVGFFGWLRAKGKEPSTPRKIAIGMGIAALAYAVMALGSMGLPLKSEVDAMGGLTDAARVTPWLLIGTYFILTVAELFISPLGISFVSKVAPPKYQGIMQGAWLGATAVGNSLLFIGAIFYTSFSMTVTWMLFVVACLISMFTMLAMVKWLEKIAK</sequence>
<evidence type="ECO:0000256" key="3">
    <source>
        <dbReference type="ARBA" id="ARBA00022475"/>
    </source>
</evidence>
<feature type="transmembrane region" description="Helical" evidence="9">
    <location>
        <begin position="342"/>
        <end position="362"/>
    </location>
</feature>
<dbReference type="STRING" id="1562970.ING2E5B_2059"/>
<dbReference type="GO" id="GO:1904680">
    <property type="term" value="F:peptide transmembrane transporter activity"/>
    <property type="evidence" value="ECO:0007669"/>
    <property type="project" value="InterPro"/>
</dbReference>
<dbReference type="NCBIfam" id="TIGR00924">
    <property type="entry name" value="yjdL_sub1_fam"/>
    <property type="match status" value="1"/>
</dbReference>
<dbReference type="PROSITE" id="PS50850">
    <property type="entry name" value="MFS"/>
    <property type="match status" value="1"/>
</dbReference>
<dbReference type="GO" id="GO:0005886">
    <property type="term" value="C:plasma membrane"/>
    <property type="evidence" value="ECO:0007669"/>
    <property type="project" value="UniProtKB-SubCell"/>
</dbReference>
<feature type="transmembrane region" description="Helical" evidence="9">
    <location>
        <begin position="455"/>
        <end position="477"/>
    </location>
</feature>
<evidence type="ECO:0000256" key="4">
    <source>
        <dbReference type="ARBA" id="ARBA00022692"/>
    </source>
</evidence>
<proteinExistence type="inferred from homology"/>
<dbReference type="EMBL" id="LN515532">
    <property type="protein sequence ID" value="CEA16788.1"/>
    <property type="molecule type" value="Genomic_DNA"/>
</dbReference>
<dbReference type="AlphaFoldDB" id="A0A098C301"/>
<feature type="transmembrane region" description="Helical" evidence="9">
    <location>
        <begin position="415"/>
        <end position="443"/>
    </location>
</feature>
<evidence type="ECO:0000256" key="2">
    <source>
        <dbReference type="ARBA" id="ARBA00022448"/>
    </source>
</evidence>
<dbReference type="HOGENOM" id="CLU_004790_0_2_10"/>
<comment type="similarity">
    <text evidence="8">Belongs to the major facilitator superfamily. Proton-dependent oligopeptide transporter (POT/PTR) (TC 2.A.17) family.</text>
</comment>
<feature type="transmembrane region" description="Helical" evidence="9">
    <location>
        <begin position="483"/>
        <end position="504"/>
    </location>
</feature>
<dbReference type="InterPro" id="IPR036259">
    <property type="entry name" value="MFS_trans_sf"/>
</dbReference>
<evidence type="ECO:0000313" key="11">
    <source>
        <dbReference type="EMBL" id="CEA16788.1"/>
    </source>
</evidence>
<evidence type="ECO:0000256" key="9">
    <source>
        <dbReference type="SAM" id="Phobius"/>
    </source>
</evidence>
<dbReference type="GO" id="GO:0006857">
    <property type="term" value="P:oligopeptide transport"/>
    <property type="evidence" value="ECO:0007669"/>
    <property type="project" value="InterPro"/>
</dbReference>
<feature type="transmembrane region" description="Helical" evidence="9">
    <location>
        <begin position="152"/>
        <end position="171"/>
    </location>
</feature>
<dbReference type="PANTHER" id="PTHR23517">
    <property type="entry name" value="RESISTANCE PROTEIN MDTM, PUTATIVE-RELATED-RELATED"/>
    <property type="match status" value="1"/>
</dbReference>
<dbReference type="SUPFAM" id="SSF103473">
    <property type="entry name" value="MFS general substrate transporter"/>
    <property type="match status" value="1"/>
</dbReference>
<gene>
    <name evidence="11" type="ORF">ING2E5B_2059</name>
</gene>
<evidence type="ECO:0000256" key="1">
    <source>
        <dbReference type="ARBA" id="ARBA00004651"/>
    </source>
</evidence>
<feature type="transmembrane region" description="Helical" evidence="9">
    <location>
        <begin position="374"/>
        <end position="395"/>
    </location>
</feature>
<evidence type="ECO:0000259" key="10">
    <source>
        <dbReference type="PROSITE" id="PS50850"/>
    </source>
</evidence>
<keyword evidence="3" id="KW-1003">Cell membrane</keyword>
<organism evidence="11 12">
    <name type="scientific">Fermentimonas caenicola</name>
    <dbReference type="NCBI Taxonomy" id="1562970"/>
    <lineage>
        <taxon>Bacteria</taxon>
        <taxon>Pseudomonadati</taxon>
        <taxon>Bacteroidota</taxon>
        <taxon>Bacteroidia</taxon>
        <taxon>Bacteroidales</taxon>
        <taxon>Dysgonomonadaceae</taxon>
        <taxon>Fermentimonas</taxon>
    </lineage>
</organism>
<feature type="transmembrane region" description="Helical" evidence="9">
    <location>
        <begin position="73"/>
        <end position="93"/>
    </location>
</feature>
<feature type="transmembrane region" description="Helical" evidence="9">
    <location>
        <begin position="21"/>
        <end position="40"/>
    </location>
</feature>
<comment type="subcellular location">
    <subcellularLocation>
        <location evidence="1">Cell membrane</location>
        <topology evidence="1">Multi-pass membrane protein</topology>
    </subcellularLocation>
    <subcellularLocation>
        <location evidence="8">Membrane</location>
        <topology evidence="8">Multi-pass membrane protein</topology>
    </subcellularLocation>
</comment>
<feature type="transmembrane region" description="Helical" evidence="9">
    <location>
        <begin position="287"/>
        <end position="304"/>
    </location>
</feature>
<dbReference type="OrthoDB" id="9772725at2"/>
<dbReference type="Proteomes" id="UP000032417">
    <property type="component" value="Chromosome 1"/>
</dbReference>
<dbReference type="PATRIC" id="fig|1562970.3.peg.2034"/>
<dbReference type="KEGG" id="pbt:ING2E5B_2059"/>
<keyword evidence="5" id="KW-0571">Peptide transport</keyword>
<protein>
    <submittedName>
        <fullName evidence="11">Amino acid/peptide transporter</fullName>
    </submittedName>
</protein>
<dbReference type="PANTHER" id="PTHR23517:SF15">
    <property type="entry name" value="PROTON-DEPENDENT OLIGOPEPTIDE FAMILY TRANSPORT PROTEIN"/>
    <property type="match status" value="1"/>
</dbReference>
<evidence type="ECO:0000256" key="7">
    <source>
        <dbReference type="ARBA" id="ARBA00023136"/>
    </source>
</evidence>
<evidence type="ECO:0000256" key="5">
    <source>
        <dbReference type="ARBA" id="ARBA00022856"/>
    </source>
</evidence>